<dbReference type="InterPro" id="IPR001223">
    <property type="entry name" value="Glyco_hydro18_cat"/>
</dbReference>
<feature type="domain" description="GH18" evidence="4">
    <location>
        <begin position="38"/>
        <end position="340"/>
    </location>
</feature>
<feature type="transmembrane region" description="Helical" evidence="3">
    <location>
        <begin position="430"/>
        <end position="448"/>
    </location>
</feature>
<evidence type="ECO:0000256" key="1">
    <source>
        <dbReference type="ARBA" id="ARBA00000822"/>
    </source>
</evidence>
<feature type="transmembrane region" description="Helical" evidence="3">
    <location>
        <begin position="407"/>
        <end position="424"/>
    </location>
</feature>
<dbReference type="Proteomes" id="UP001179600">
    <property type="component" value="Chromosome"/>
</dbReference>
<name>A0AAE9XJE0_9ENTE</name>
<keyword evidence="3" id="KW-1133">Transmembrane helix</keyword>
<dbReference type="SUPFAM" id="SSF51445">
    <property type="entry name" value="(Trans)glycosidases"/>
    <property type="match status" value="1"/>
</dbReference>
<dbReference type="GO" id="GO:0008843">
    <property type="term" value="F:endochitinase activity"/>
    <property type="evidence" value="ECO:0007669"/>
    <property type="project" value="UniProtKB-EC"/>
</dbReference>
<dbReference type="GO" id="GO:0005975">
    <property type="term" value="P:carbohydrate metabolic process"/>
    <property type="evidence" value="ECO:0007669"/>
    <property type="project" value="InterPro"/>
</dbReference>
<dbReference type="PANTHER" id="PTHR11177">
    <property type="entry name" value="CHITINASE"/>
    <property type="match status" value="1"/>
</dbReference>
<dbReference type="GO" id="GO:0005576">
    <property type="term" value="C:extracellular region"/>
    <property type="evidence" value="ECO:0007669"/>
    <property type="project" value="TreeGrafter"/>
</dbReference>
<dbReference type="EC" id="3.2.1.14" evidence="2"/>
<dbReference type="Pfam" id="PF00704">
    <property type="entry name" value="Glyco_hydro_18"/>
    <property type="match status" value="1"/>
</dbReference>
<reference evidence="5" key="1">
    <citation type="submission" date="2023-01" db="EMBL/GenBank/DDBJ databases">
        <title>Oxazolidinone resistance genes in florfenicol resistant enterococci from beef cattle and veal calves at slaughter.</title>
        <authorList>
            <person name="Biggel M."/>
        </authorList>
    </citation>
    <scope>NUCLEOTIDE SEQUENCE</scope>
    <source>
        <strain evidence="5">K204-1</strain>
    </source>
</reference>
<dbReference type="Gene3D" id="3.20.20.80">
    <property type="entry name" value="Glycosidases"/>
    <property type="match status" value="1"/>
</dbReference>
<dbReference type="InterPro" id="IPR050314">
    <property type="entry name" value="Glycosyl_Hydrlase_18"/>
</dbReference>
<accession>A0AAE9XJE0</accession>
<proteinExistence type="predicted"/>
<keyword evidence="3" id="KW-0812">Transmembrane</keyword>
<evidence type="ECO:0000256" key="2">
    <source>
        <dbReference type="ARBA" id="ARBA00012729"/>
    </source>
</evidence>
<dbReference type="Gene3D" id="3.40.5.30">
    <property type="entry name" value="(Trans)glycosidases - domain 2"/>
    <property type="match status" value="1"/>
</dbReference>
<protein>
    <recommendedName>
        <fullName evidence="2">chitinase</fullName>
        <ecNumber evidence="2">3.2.1.14</ecNumber>
    </recommendedName>
</protein>
<comment type="catalytic activity">
    <reaction evidence="1">
        <text>Random endo-hydrolysis of N-acetyl-beta-D-glucosaminide (1-&gt;4)-beta-linkages in chitin and chitodextrins.</text>
        <dbReference type="EC" id="3.2.1.14"/>
    </reaction>
</comment>
<dbReference type="SMART" id="SM00636">
    <property type="entry name" value="Glyco_18"/>
    <property type="match status" value="1"/>
</dbReference>
<keyword evidence="5" id="KW-0378">Hydrolase</keyword>
<organism evidence="5 6">
    <name type="scientific">Vagococcus lutrae</name>
    <dbReference type="NCBI Taxonomy" id="81947"/>
    <lineage>
        <taxon>Bacteria</taxon>
        <taxon>Bacillati</taxon>
        <taxon>Bacillota</taxon>
        <taxon>Bacilli</taxon>
        <taxon>Lactobacillales</taxon>
        <taxon>Enterococcaceae</taxon>
        <taxon>Vagococcus</taxon>
    </lineage>
</organism>
<dbReference type="InterPro" id="IPR011583">
    <property type="entry name" value="Chitinase_II/V-like_cat"/>
</dbReference>
<dbReference type="GO" id="GO:0008061">
    <property type="term" value="F:chitin binding"/>
    <property type="evidence" value="ECO:0007669"/>
    <property type="project" value="InterPro"/>
</dbReference>
<sequence>MLKKQLLRRQWQFILMSLTLLLAFCYPFMMVKAAVEEFRVVGYLPDYDMVHLKHTVDFKQMTDINYFSMVPTSSGSLKFTDSGSGDQLTHLVTEAHKENVRVGVSIGGWGLSDNFSQATSKENRAHFVKEIVRFAAKYKLDTIDIDWEYPSVSEAAQFTDFMKELRVALPSKVDVTICVPSGVTADGVPSGSWEQHFTPEALAEADWINVMSYDAQSAGYPNHSPLELHEQNLTYWNQVMGGNHLDKLVIGIPFYGKALDGSVLTYQNMIAKLSEVPTRDDAEVNGTVYYFNNKETISKKTQLSIDQQALGVMIWAPTQDVELNSPRRLTDVITGTIKKNQLALDKTVFPKAKQVKTSRFKGIITWKFFFTIIMLGVLAFGLWLFSGRGNQWMPDYLGEKKVKKEKFGPMIGLLVTSLSILVLIAILFPWYVIMTLLVALAGAIVWLLKN</sequence>
<dbReference type="InterPro" id="IPR017853">
    <property type="entry name" value="GH"/>
</dbReference>
<keyword evidence="3" id="KW-0472">Membrane</keyword>
<dbReference type="EMBL" id="CP116507">
    <property type="protein sequence ID" value="WCG23351.1"/>
    <property type="molecule type" value="Genomic_DNA"/>
</dbReference>
<dbReference type="GO" id="GO:0006032">
    <property type="term" value="P:chitin catabolic process"/>
    <property type="evidence" value="ECO:0007669"/>
    <property type="project" value="TreeGrafter"/>
</dbReference>
<dbReference type="PROSITE" id="PS51910">
    <property type="entry name" value="GH18_2"/>
    <property type="match status" value="1"/>
</dbReference>
<evidence type="ECO:0000256" key="3">
    <source>
        <dbReference type="SAM" id="Phobius"/>
    </source>
</evidence>
<evidence type="ECO:0000259" key="4">
    <source>
        <dbReference type="PROSITE" id="PS51910"/>
    </source>
</evidence>
<dbReference type="RefSeq" id="WP_272163623.1">
    <property type="nucleotide sequence ID" value="NZ_CP116507.1"/>
</dbReference>
<feature type="transmembrane region" description="Helical" evidence="3">
    <location>
        <begin position="364"/>
        <end position="386"/>
    </location>
</feature>
<gene>
    <name evidence="5" type="ORF">PML95_03680</name>
</gene>
<dbReference type="AlphaFoldDB" id="A0AAE9XJE0"/>
<dbReference type="PANTHER" id="PTHR11177:SF317">
    <property type="entry name" value="CHITINASE 12-RELATED"/>
    <property type="match status" value="1"/>
</dbReference>
<evidence type="ECO:0000313" key="5">
    <source>
        <dbReference type="EMBL" id="WCG23351.1"/>
    </source>
</evidence>
<evidence type="ECO:0000313" key="6">
    <source>
        <dbReference type="Proteomes" id="UP001179600"/>
    </source>
</evidence>